<reference evidence="2" key="1">
    <citation type="journal article" date="2011" name="Genome Biol.">
        <title>The draft genome of the carcinogenic human liver fluke Clonorchis sinensis.</title>
        <authorList>
            <person name="Wang X."/>
            <person name="Chen W."/>
            <person name="Huang Y."/>
            <person name="Sun J."/>
            <person name="Men J."/>
            <person name="Liu H."/>
            <person name="Luo F."/>
            <person name="Guo L."/>
            <person name="Lv X."/>
            <person name="Deng C."/>
            <person name="Zhou C."/>
            <person name="Fan Y."/>
            <person name="Li X."/>
            <person name="Huang L."/>
            <person name="Hu Y."/>
            <person name="Liang C."/>
            <person name="Hu X."/>
            <person name="Xu J."/>
            <person name="Yu X."/>
        </authorList>
    </citation>
    <scope>NUCLEOTIDE SEQUENCE [LARGE SCALE GENOMIC DNA]</scope>
    <source>
        <strain evidence="2">Henan</strain>
    </source>
</reference>
<dbReference type="Gene3D" id="3.40.50.1820">
    <property type="entry name" value="alpha/beta hydrolase"/>
    <property type="match status" value="1"/>
</dbReference>
<dbReference type="InterPro" id="IPR029058">
    <property type="entry name" value="AB_hydrolase_fold"/>
</dbReference>
<dbReference type="SUPFAM" id="SSF53474">
    <property type="entry name" value="alpha/beta-Hydrolases"/>
    <property type="match status" value="1"/>
</dbReference>
<protein>
    <submittedName>
        <fullName evidence="2">Abhydrolase domain-containing protein 16A</fullName>
    </submittedName>
</protein>
<keyword evidence="3" id="KW-1185">Reference proteome</keyword>
<evidence type="ECO:0000313" key="2">
    <source>
        <dbReference type="EMBL" id="GAA56630.1"/>
    </source>
</evidence>
<dbReference type="Proteomes" id="UP000008909">
    <property type="component" value="Unassembled WGS sequence"/>
</dbReference>
<gene>
    <name evidence="2" type="ORF">CLF_111266</name>
</gene>
<accession>G7YUK0</accession>
<evidence type="ECO:0000313" key="3">
    <source>
        <dbReference type="Proteomes" id="UP000008909"/>
    </source>
</evidence>
<dbReference type="EMBL" id="DF144319">
    <property type="protein sequence ID" value="GAA56630.1"/>
    <property type="molecule type" value="Genomic_DNA"/>
</dbReference>
<dbReference type="GO" id="GO:0047372">
    <property type="term" value="F:monoacylglycerol lipase activity"/>
    <property type="evidence" value="ECO:0007669"/>
    <property type="project" value="TreeGrafter"/>
</dbReference>
<dbReference type="Pfam" id="PF00561">
    <property type="entry name" value="Abhydrolase_1"/>
    <property type="match status" value="1"/>
</dbReference>
<sequence length="403" mass="44748">MESYLREIHIAVSFGSSSTKRLFAHTIGIRMAYPGCTGILNMMTLPARLEARDRLRALHGIQRIGLATREGEFVEGFYTDRRTSSPLPGGSNGNCLIVCCEGNGGYPEIGIPLVPLELGFSVLAWNHPGFGNSTGMPFPKQECNSMEAVLLFAIHHLKFKWNEIYLYGWSIGGYTASWAAMNYPSMGGLILDATFDDLDELARRTVPDCLYPLVLATVKQTLDLNNSAQLMAYNGPVRIIRRSDDEIISTSEPPTRASNRGNFLLIKLFKHRFPNLMTAENEALLTHYLTLSAEEQDLFVEEMNCSPEQHASYVSNFLKTEAQRARLVAATAVDDDDDDDTANPGLYSGLFPSQLGSQISDPTTKFGMLVYLVSRYFTEAPGTHCAPLSSSCFELPWWPCERV</sequence>
<dbReference type="PANTHER" id="PTHR12277:SF72">
    <property type="entry name" value="BAT5L PROTEIN"/>
    <property type="match status" value="1"/>
</dbReference>
<keyword evidence="2" id="KW-0378">Hydrolase</keyword>
<reference key="2">
    <citation type="submission" date="2011-10" db="EMBL/GenBank/DDBJ databases">
        <title>The genome and transcriptome sequence of Clonorchis sinensis provide insights into the carcinogenic liver fluke.</title>
        <authorList>
            <person name="Wang X."/>
            <person name="Huang Y."/>
            <person name="Chen W."/>
            <person name="Liu H."/>
            <person name="Guo L."/>
            <person name="Chen Y."/>
            <person name="Luo F."/>
            <person name="Zhou W."/>
            <person name="Sun J."/>
            <person name="Mao Q."/>
            <person name="Liang P."/>
            <person name="Zhou C."/>
            <person name="Tian Y."/>
            <person name="Men J."/>
            <person name="Lv X."/>
            <person name="Huang L."/>
            <person name="Zhou J."/>
            <person name="Hu Y."/>
            <person name="Li R."/>
            <person name="Zhang F."/>
            <person name="Lei H."/>
            <person name="Li X."/>
            <person name="Hu X."/>
            <person name="Liang C."/>
            <person name="Xu J."/>
            <person name="Wu Z."/>
            <person name="Yu X."/>
        </authorList>
    </citation>
    <scope>NUCLEOTIDE SEQUENCE</scope>
    <source>
        <strain>Henan</strain>
    </source>
</reference>
<organism evidence="2 3">
    <name type="scientific">Clonorchis sinensis</name>
    <name type="common">Chinese liver fluke</name>
    <dbReference type="NCBI Taxonomy" id="79923"/>
    <lineage>
        <taxon>Eukaryota</taxon>
        <taxon>Metazoa</taxon>
        <taxon>Spiralia</taxon>
        <taxon>Lophotrochozoa</taxon>
        <taxon>Platyhelminthes</taxon>
        <taxon>Trematoda</taxon>
        <taxon>Digenea</taxon>
        <taxon>Opisthorchiida</taxon>
        <taxon>Opisthorchiata</taxon>
        <taxon>Opisthorchiidae</taxon>
        <taxon>Clonorchis</taxon>
    </lineage>
</organism>
<feature type="domain" description="AB hydrolase-1" evidence="1">
    <location>
        <begin position="97"/>
        <end position="206"/>
    </location>
</feature>
<name>G7YUK0_CLOSI</name>
<dbReference type="GO" id="GO:0012505">
    <property type="term" value="C:endomembrane system"/>
    <property type="evidence" value="ECO:0007669"/>
    <property type="project" value="TreeGrafter"/>
</dbReference>
<dbReference type="GO" id="GO:0004620">
    <property type="term" value="F:phospholipase activity"/>
    <property type="evidence" value="ECO:0007669"/>
    <property type="project" value="TreeGrafter"/>
</dbReference>
<dbReference type="PANTHER" id="PTHR12277">
    <property type="entry name" value="ALPHA/BETA HYDROLASE DOMAIN-CONTAINING PROTEIN"/>
    <property type="match status" value="1"/>
</dbReference>
<proteinExistence type="predicted"/>
<dbReference type="InterPro" id="IPR000073">
    <property type="entry name" value="AB_hydrolase_1"/>
</dbReference>
<dbReference type="AlphaFoldDB" id="G7YUK0"/>
<dbReference type="GO" id="GO:0052651">
    <property type="term" value="P:monoacylglycerol catabolic process"/>
    <property type="evidence" value="ECO:0007669"/>
    <property type="project" value="TreeGrafter"/>
</dbReference>
<evidence type="ECO:0000259" key="1">
    <source>
        <dbReference type="Pfam" id="PF00561"/>
    </source>
</evidence>
<dbReference type="GO" id="GO:0006660">
    <property type="term" value="P:phosphatidylserine catabolic process"/>
    <property type="evidence" value="ECO:0007669"/>
    <property type="project" value="TreeGrafter"/>
</dbReference>